<evidence type="ECO:0000256" key="1">
    <source>
        <dbReference type="SAM" id="MobiDB-lite"/>
    </source>
</evidence>
<feature type="transmembrane region" description="Helical" evidence="2">
    <location>
        <begin position="37"/>
        <end position="53"/>
    </location>
</feature>
<dbReference type="Proteomes" id="UP000295281">
    <property type="component" value="Unassembled WGS sequence"/>
</dbReference>
<feature type="transmembrane region" description="Helical" evidence="2">
    <location>
        <begin position="81"/>
        <end position="98"/>
    </location>
</feature>
<evidence type="ECO:0000313" key="3">
    <source>
        <dbReference type="EMBL" id="TDQ54354.1"/>
    </source>
</evidence>
<evidence type="ECO:0000313" key="4">
    <source>
        <dbReference type="Proteomes" id="UP000295281"/>
    </source>
</evidence>
<proteinExistence type="predicted"/>
<keyword evidence="2" id="KW-0812">Transmembrane</keyword>
<keyword evidence="4" id="KW-1185">Reference proteome</keyword>
<dbReference type="EMBL" id="SNYN01000002">
    <property type="protein sequence ID" value="TDQ54354.1"/>
    <property type="molecule type" value="Genomic_DNA"/>
</dbReference>
<keyword evidence="2" id="KW-0472">Membrane</keyword>
<feature type="transmembrane region" description="Helical" evidence="2">
    <location>
        <begin position="184"/>
        <end position="205"/>
    </location>
</feature>
<sequence>MRKTTSAPAPAPNPTDEAEAGGHARFPRLAAALARRWPTWLAVAFAAVVLVDLDDGRGFAAVLLIAALGYLATAVIDRPGAIWGVIAGLVALLALVRTWDVDPWLLLAPLALLLVVAGLVRGQLRRPGLFALQTPALLAFGAIALGAPHVPPGLGHLLVAAGLLGHAAWDAVHWRSGRVVARPFAEWCGVLDLLLGVAVLLLAAATRL</sequence>
<feature type="transmembrane region" description="Helical" evidence="2">
    <location>
        <begin position="104"/>
        <end position="122"/>
    </location>
</feature>
<feature type="region of interest" description="Disordered" evidence="1">
    <location>
        <begin position="1"/>
        <end position="21"/>
    </location>
</feature>
<protein>
    <submittedName>
        <fullName evidence="3">Uncharacterized protein</fullName>
    </submittedName>
</protein>
<dbReference type="AlphaFoldDB" id="A0A4R6V2F7"/>
<reference evidence="3 4" key="1">
    <citation type="submission" date="2019-03" db="EMBL/GenBank/DDBJ databases">
        <title>Genomic Encyclopedia of Type Strains, Phase IV (KMG-IV): sequencing the most valuable type-strain genomes for metagenomic binning, comparative biology and taxonomic classification.</title>
        <authorList>
            <person name="Goeker M."/>
        </authorList>
    </citation>
    <scope>NUCLEOTIDE SEQUENCE [LARGE SCALE GENOMIC DNA]</scope>
    <source>
        <strain evidence="3 4">DSM 46770</strain>
    </source>
</reference>
<comment type="caution">
    <text evidence="3">The sequence shown here is derived from an EMBL/GenBank/DDBJ whole genome shotgun (WGS) entry which is preliminary data.</text>
</comment>
<dbReference type="RefSeq" id="WP_133740336.1">
    <property type="nucleotide sequence ID" value="NZ_SNYN01000002.1"/>
</dbReference>
<name>A0A4R6V2F7_9ACTN</name>
<accession>A0A4R6V2F7</accession>
<keyword evidence="2" id="KW-1133">Transmembrane helix</keyword>
<feature type="transmembrane region" description="Helical" evidence="2">
    <location>
        <begin position="129"/>
        <end position="147"/>
    </location>
</feature>
<organism evidence="3 4">
    <name type="scientific">Actinorugispora endophytica</name>
    <dbReference type="NCBI Taxonomy" id="1605990"/>
    <lineage>
        <taxon>Bacteria</taxon>
        <taxon>Bacillati</taxon>
        <taxon>Actinomycetota</taxon>
        <taxon>Actinomycetes</taxon>
        <taxon>Streptosporangiales</taxon>
        <taxon>Nocardiopsidaceae</taxon>
        <taxon>Actinorugispora</taxon>
    </lineage>
</organism>
<gene>
    <name evidence="3" type="ORF">EV190_102188</name>
</gene>
<evidence type="ECO:0000256" key="2">
    <source>
        <dbReference type="SAM" id="Phobius"/>
    </source>
</evidence>
<feature type="transmembrane region" description="Helical" evidence="2">
    <location>
        <begin position="59"/>
        <end position="76"/>
    </location>
</feature>